<gene>
    <name evidence="1" type="ORF">TeGR_g8591</name>
</gene>
<evidence type="ECO:0000313" key="1">
    <source>
        <dbReference type="EMBL" id="GMI38135.1"/>
    </source>
</evidence>
<dbReference type="EMBL" id="BRYB01003519">
    <property type="protein sequence ID" value="GMI38135.1"/>
    <property type="molecule type" value="Genomic_DNA"/>
</dbReference>
<comment type="caution">
    <text evidence="1">The sequence shown here is derived from an EMBL/GenBank/DDBJ whole genome shotgun (WGS) entry which is preliminary data.</text>
</comment>
<accession>A0ABQ6N2Q0</accession>
<evidence type="ECO:0000313" key="2">
    <source>
        <dbReference type="Proteomes" id="UP001165060"/>
    </source>
</evidence>
<proteinExistence type="predicted"/>
<keyword evidence="2" id="KW-1185">Reference proteome</keyword>
<reference evidence="1 2" key="1">
    <citation type="journal article" date="2023" name="Commun. Biol.">
        <title>Genome analysis of Parmales, the sister group of diatoms, reveals the evolutionary specialization of diatoms from phago-mixotrophs to photoautotrophs.</title>
        <authorList>
            <person name="Ban H."/>
            <person name="Sato S."/>
            <person name="Yoshikawa S."/>
            <person name="Yamada K."/>
            <person name="Nakamura Y."/>
            <person name="Ichinomiya M."/>
            <person name="Sato N."/>
            <person name="Blanc-Mathieu R."/>
            <person name="Endo H."/>
            <person name="Kuwata A."/>
            <person name="Ogata H."/>
        </authorList>
    </citation>
    <scope>NUCLEOTIDE SEQUENCE [LARGE SCALE GENOMIC DNA]</scope>
</reference>
<name>A0ABQ6N2Q0_9STRA</name>
<sequence length="79" mass="8901">MRKLSGLQKDVISLYRLVLRTARTKDAVPYAKSRFRAEAGEVARMDFKRIEHGLRQGHKYVKLMGMPGVKLVQGTGGVK</sequence>
<dbReference type="Proteomes" id="UP001165060">
    <property type="component" value="Unassembled WGS sequence"/>
</dbReference>
<protein>
    <submittedName>
        <fullName evidence="1">Uncharacterized protein</fullName>
    </submittedName>
</protein>
<organism evidence="1 2">
    <name type="scientific">Tetraparma gracilis</name>
    <dbReference type="NCBI Taxonomy" id="2962635"/>
    <lineage>
        <taxon>Eukaryota</taxon>
        <taxon>Sar</taxon>
        <taxon>Stramenopiles</taxon>
        <taxon>Ochrophyta</taxon>
        <taxon>Bolidophyceae</taxon>
        <taxon>Parmales</taxon>
        <taxon>Triparmaceae</taxon>
        <taxon>Tetraparma</taxon>
    </lineage>
</organism>